<keyword evidence="1" id="KW-0472">Membrane</keyword>
<organism evidence="2 3">
    <name type="scientific">candidate division MSBL1 archaeon SCGC-AAA261O19</name>
    <dbReference type="NCBI Taxonomy" id="1698277"/>
    <lineage>
        <taxon>Archaea</taxon>
        <taxon>Methanobacteriati</taxon>
        <taxon>Methanobacteriota</taxon>
        <taxon>candidate division MSBL1</taxon>
    </lineage>
</organism>
<evidence type="ECO:0008006" key="4">
    <source>
        <dbReference type="Google" id="ProtNLM"/>
    </source>
</evidence>
<keyword evidence="1" id="KW-1133">Transmembrane helix</keyword>
<gene>
    <name evidence="2" type="ORF">AKJ48_01815</name>
</gene>
<dbReference type="Proteomes" id="UP000070076">
    <property type="component" value="Unassembled WGS sequence"/>
</dbReference>
<dbReference type="PANTHER" id="PTHR43471">
    <property type="entry name" value="ABC TRANSPORTER PERMEASE"/>
    <property type="match status" value="1"/>
</dbReference>
<accession>A0A133VE13</accession>
<comment type="caution">
    <text evidence="2">The sequence shown here is derived from an EMBL/GenBank/DDBJ whole genome shotgun (WGS) entry which is preliminary data.</text>
</comment>
<feature type="transmembrane region" description="Helical" evidence="1">
    <location>
        <begin position="117"/>
        <end position="142"/>
    </location>
</feature>
<sequence>MSEFEKLKIVTRYELLKQFRRKRFMGALIIVILAQILVIGLYHGLDIPGSLSDPASGIIISDTPELFAIFVTSMSSIAVIAAVFFAGDAIASEFEHKTGYILFPNPVKRTTLVTGKYLACFIATALILIVAFIISAIALVVFYGQIPIGILGSLAIVLMLAGCIISMAFAFSSALKGGMGATIATLLTFMVLSSVISSSLAYAGYNPWFMPDRAADAMAATYSVSLEELAGGMYGGGGVMGGMAQASQDPTLSFLVLATYAIILFGVSVWLTKRRQMI</sequence>
<protein>
    <recommendedName>
        <fullName evidence="4">ABC transporter permease</fullName>
    </recommendedName>
</protein>
<evidence type="ECO:0000313" key="3">
    <source>
        <dbReference type="Proteomes" id="UP000070076"/>
    </source>
</evidence>
<keyword evidence="3" id="KW-1185">Reference proteome</keyword>
<dbReference type="EMBL" id="LHYB01000017">
    <property type="protein sequence ID" value="KXB04671.1"/>
    <property type="molecule type" value="Genomic_DNA"/>
</dbReference>
<proteinExistence type="predicted"/>
<keyword evidence="1" id="KW-0812">Transmembrane</keyword>
<feature type="transmembrane region" description="Helical" evidence="1">
    <location>
        <begin position="65"/>
        <end position="87"/>
    </location>
</feature>
<reference evidence="2 3" key="1">
    <citation type="journal article" date="2016" name="Sci. Rep.">
        <title>Metabolic traits of an uncultured archaeal lineage -MSBL1- from brine pools of the Red Sea.</title>
        <authorList>
            <person name="Mwirichia R."/>
            <person name="Alam I."/>
            <person name="Rashid M."/>
            <person name="Vinu M."/>
            <person name="Ba-Alawi W."/>
            <person name="Anthony Kamau A."/>
            <person name="Kamanda Ngugi D."/>
            <person name="Goker M."/>
            <person name="Klenk H.P."/>
            <person name="Bajic V."/>
            <person name="Stingl U."/>
        </authorList>
    </citation>
    <scope>NUCLEOTIDE SEQUENCE [LARGE SCALE GENOMIC DNA]</scope>
    <source>
        <strain evidence="2">SCGC-AAA261O19</strain>
    </source>
</reference>
<feature type="transmembrane region" description="Helical" evidence="1">
    <location>
        <begin position="183"/>
        <end position="205"/>
    </location>
</feature>
<evidence type="ECO:0000313" key="2">
    <source>
        <dbReference type="EMBL" id="KXB04671.1"/>
    </source>
</evidence>
<evidence type="ECO:0000256" key="1">
    <source>
        <dbReference type="SAM" id="Phobius"/>
    </source>
</evidence>
<name>A0A133VE13_9EURY</name>
<feature type="transmembrane region" description="Helical" evidence="1">
    <location>
        <begin position="252"/>
        <end position="272"/>
    </location>
</feature>
<dbReference type="GO" id="GO:0140359">
    <property type="term" value="F:ABC-type transporter activity"/>
    <property type="evidence" value="ECO:0007669"/>
    <property type="project" value="InterPro"/>
</dbReference>
<dbReference type="AlphaFoldDB" id="A0A133VE13"/>
<feature type="transmembrane region" description="Helical" evidence="1">
    <location>
        <begin position="24"/>
        <end position="45"/>
    </location>
</feature>
<dbReference type="GO" id="GO:0005886">
    <property type="term" value="C:plasma membrane"/>
    <property type="evidence" value="ECO:0007669"/>
    <property type="project" value="UniProtKB-SubCell"/>
</dbReference>
<dbReference type="Pfam" id="PF12679">
    <property type="entry name" value="ABC2_membrane_2"/>
    <property type="match status" value="1"/>
</dbReference>
<feature type="transmembrane region" description="Helical" evidence="1">
    <location>
        <begin position="148"/>
        <end position="171"/>
    </location>
</feature>